<name>A0A918YRF1_9ACTN</name>
<dbReference type="AlphaFoldDB" id="A0A918YRF1"/>
<evidence type="ECO:0000313" key="1">
    <source>
        <dbReference type="EMBL" id="GHE13988.1"/>
    </source>
</evidence>
<organism evidence="1 2">
    <name type="scientific">Streptomyces alanosinicus</name>
    <dbReference type="NCBI Taxonomy" id="68171"/>
    <lineage>
        <taxon>Bacteria</taxon>
        <taxon>Bacillati</taxon>
        <taxon>Actinomycetota</taxon>
        <taxon>Actinomycetes</taxon>
        <taxon>Kitasatosporales</taxon>
        <taxon>Streptomycetaceae</taxon>
        <taxon>Streptomyces</taxon>
    </lineage>
</organism>
<keyword evidence="2" id="KW-1185">Reference proteome</keyword>
<gene>
    <name evidence="1" type="ORF">GCM10010339_83020</name>
</gene>
<reference evidence="1" key="1">
    <citation type="journal article" date="2014" name="Int. J. Syst. Evol. Microbiol.">
        <title>Complete genome sequence of Corynebacterium casei LMG S-19264T (=DSM 44701T), isolated from a smear-ripened cheese.</title>
        <authorList>
            <consortium name="US DOE Joint Genome Institute (JGI-PGF)"/>
            <person name="Walter F."/>
            <person name="Albersmeier A."/>
            <person name="Kalinowski J."/>
            <person name="Ruckert C."/>
        </authorList>
    </citation>
    <scope>NUCLEOTIDE SEQUENCE</scope>
    <source>
        <strain evidence="1">JCM 4714</strain>
    </source>
</reference>
<dbReference type="RefSeq" id="WP_373310990.1">
    <property type="nucleotide sequence ID" value="NZ_BMVG01000046.1"/>
</dbReference>
<sequence>MISNQLSFQQYTSPAQVTPRLHKDLARCWIEVSNAGGAAGFPFPFIRDAASELP</sequence>
<dbReference type="Proteomes" id="UP000655443">
    <property type="component" value="Unassembled WGS sequence"/>
</dbReference>
<protein>
    <submittedName>
        <fullName evidence="1">Uncharacterized protein</fullName>
    </submittedName>
</protein>
<comment type="caution">
    <text evidence="1">The sequence shown here is derived from an EMBL/GenBank/DDBJ whole genome shotgun (WGS) entry which is preliminary data.</text>
</comment>
<reference evidence="1" key="2">
    <citation type="submission" date="2020-09" db="EMBL/GenBank/DDBJ databases">
        <authorList>
            <person name="Sun Q."/>
            <person name="Ohkuma M."/>
        </authorList>
    </citation>
    <scope>NUCLEOTIDE SEQUENCE</scope>
    <source>
        <strain evidence="1">JCM 4714</strain>
    </source>
</reference>
<evidence type="ECO:0000313" key="2">
    <source>
        <dbReference type="Proteomes" id="UP000655443"/>
    </source>
</evidence>
<accession>A0A918YRF1</accession>
<proteinExistence type="predicted"/>
<dbReference type="EMBL" id="BMVG01000046">
    <property type="protein sequence ID" value="GHE13988.1"/>
    <property type="molecule type" value="Genomic_DNA"/>
</dbReference>